<accession>A0ABD2M8H0</accession>
<dbReference type="NCBIfam" id="NF002018">
    <property type="entry name" value="PRK00823.1-3"/>
    <property type="match status" value="1"/>
</dbReference>
<sequence length="174" mass="19818">MIAFSFPSVVFLCPLRCAALSLCSLSSPSPLLFAPPFSPSSAPFPPLNRRHSLSFYALFATFTQRKLAKKATMGKERLGEEQRKELLDPLLKEGWETVQERDAIKKSFTFKDFNQAFGFMTRIALKADKMDHHPEWFNVYNKVDITLSSHDVHGISERDVKLASFIENVFKTVK</sequence>
<dbReference type="EC" id="4.2.1.96" evidence="3"/>
<dbReference type="NCBIfam" id="NF002020">
    <property type="entry name" value="PRK00823.1-5"/>
    <property type="match status" value="1"/>
</dbReference>
<keyword evidence="4" id="KW-0456">Lyase</keyword>
<feature type="signal peptide" evidence="7">
    <location>
        <begin position="1"/>
        <end position="19"/>
    </location>
</feature>
<proteinExistence type="inferred from homology"/>
<dbReference type="FunFam" id="3.30.1360.20:FF:000001">
    <property type="entry name" value="Pterin-4-alpha-carbinolamine dehydratase 2"/>
    <property type="match status" value="1"/>
</dbReference>
<evidence type="ECO:0000256" key="2">
    <source>
        <dbReference type="ARBA" id="ARBA00006472"/>
    </source>
</evidence>
<dbReference type="InterPro" id="IPR001533">
    <property type="entry name" value="Pterin_deHydtase"/>
</dbReference>
<dbReference type="EMBL" id="JBICBT010000087">
    <property type="protein sequence ID" value="KAL3123812.1"/>
    <property type="molecule type" value="Genomic_DNA"/>
</dbReference>
<dbReference type="Pfam" id="PF01329">
    <property type="entry name" value="Pterin_4a"/>
    <property type="match status" value="1"/>
</dbReference>
<comment type="catalytic activity">
    <reaction evidence="1">
        <text>(4aS,6R)-4a-hydroxy-L-erythro-5,6,7,8-tetrahydrobiopterin = (6R)-L-erythro-6,7-dihydrobiopterin + H2O</text>
        <dbReference type="Rhea" id="RHEA:11920"/>
        <dbReference type="ChEBI" id="CHEBI:15377"/>
        <dbReference type="ChEBI" id="CHEBI:15642"/>
        <dbReference type="ChEBI" id="CHEBI:43120"/>
        <dbReference type="EC" id="4.2.1.96"/>
    </reaction>
</comment>
<comment type="caution">
    <text evidence="8">The sequence shown here is derived from an EMBL/GenBank/DDBJ whole genome shotgun (WGS) entry which is preliminary data.</text>
</comment>
<protein>
    <recommendedName>
        <fullName evidence="3">4a-hydroxytetrahydrobiopterin dehydratase</fullName>
        <ecNumber evidence="3">4.2.1.96</ecNumber>
    </recommendedName>
    <alternativeName>
        <fullName evidence="5">4-alpha-hydroxy-tetrahydropterin dehydratase</fullName>
    </alternativeName>
    <alternativeName>
        <fullName evidence="6">Pterin carbinolamine dehydratase</fullName>
    </alternativeName>
</protein>
<evidence type="ECO:0000256" key="7">
    <source>
        <dbReference type="SAM" id="SignalP"/>
    </source>
</evidence>
<dbReference type="SUPFAM" id="SSF55248">
    <property type="entry name" value="PCD-like"/>
    <property type="match status" value="1"/>
</dbReference>
<evidence type="ECO:0000256" key="3">
    <source>
        <dbReference type="ARBA" id="ARBA00013252"/>
    </source>
</evidence>
<evidence type="ECO:0000256" key="4">
    <source>
        <dbReference type="ARBA" id="ARBA00023239"/>
    </source>
</evidence>
<evidence type="ECO:0000256" key="5">
    <source>
        <dbReference type="ARBA" id="ARBA00030497"/>
    </source>
</evidence>
<evidence type="ECO:0000313" key="9">
    <source>
        <dbReference type="Proteomes" id="UP001620626"/>
    </source>
</evidence>
<keyword evidence="7" id="KW-0732">Signal</keyword>
<evidence type="ECO:0000256" key="1">
    <source>
        <dbReference type="ARBA" id="ARBA00001554"/>
    </source>
</evidence>
<gene>
    <name evidence="8" type="ORF">niasHT_010025</name>
</gene>
<dbReference type="Gene3D" id="3.30.1360.20">
    <property type="entry name" value="Transcriptional coactivator/pterin dehydratase"/>
    <property type="match status" value="1"/>
</dbReference>
<dbReference type="Proteomes" id="UP001620626">
    <property type="component" value="Unassembled WGS sequence"/>
</dbReference>
<dbReference type="AlphaFoldDB" id="A0ABD2M8H0"/>
<reference evidence="8 9" key="1">
    <citation type="submission" date="2024-10" db="EMBL/GenBank/DDBJ databases">
        <authorList>
            <person name="Kim D."/>
        </authorList>
    </citation>
    <scope>NUCLEOTIDE SEQUENCE [LARGE SCALE GENOMIC DNA]</scope>
    <source>
        <strain evidence="8">BH-2024</strain>
    </source>
</reference>
<name>A0ABD2M8H0_9BILA</name>
<comment type="similarity">
    <text evidence="2">Belongs to the pterin-4-alpha-carbinolamine dehydratase family.</text>
</comment>
<dbReference type="HAMAP" id="MF_00434">
    <property type="entry name" value="Pterin_4_alpha"/>
    <property type="match status" value="1"/>
</dbReference>
<dbReference type="GO" id="GO:0008124">
    <property type="term" value="F:4-alpha-hydroxytetrahydrobiopterin dehydratase activity"/>
    <property type="evidence" value="ECO:0007669"/>
    <property type="project" value="UniProtKB-EC"/>
</dbReference>
<evidence type="ECO:0000256" key="6">
    <source>
        <dbReference type="ARBA" id="ARBA00031023"/>
    </source>
</evidence>
<keyword evidence="9" id="KW-1185">Reference proteome</keyword>
<organism evidence="8 9">
    <name type="scientific">Heterodera trifolii</name>
    <dbReference type="NCBI Taxonomy" id="157864"/>
    <lineage>
        <taxon>Eukaryota</taxon>
        <taxon>Metazoa</taxon>
        <taxon>Ecdysozoa</taxon>
        <taxon>Nematoda</taxon>
        <taxon>Chromadorea</taxon>
        <taxon>Rhabditida</taxon>
        <taxon>Tylenchina</taxon>
        <taxon>Tylenchomorpha</taxon>
        <taxon>Tylenchoidea</taxon>
        <taxon>Heteroderidae</taxon>
        <taxon>Heteroderinae</taxon>
        <taxon>Heterodera</taxon>
    </lineage>
</organism>
<dbReference type="CDD" id="cd00914">
    <property type="entry name" value="PCD_DCoH_subfamily_b"/>
    <property type="match status" value="1"/>
</dbReference>
<evidence type="ECO:0000313" key="8">
    <source>
        <dbReference type="EMBL" id="KAL3123812.1"/>
    </source>
</evidence>
<feature type="chain" id="PRO_5044846215" description="4a-hydroxytetrahydrobiopterin dehydratase" evidence="7">
    <location>
        <begin position="20"/>
        <end position="174"/>
    </location>
</feature>
<dbReference type="PANTHER" id="PTHR12599:SF0">
    <property type="entry name" value="PTERIN-4-ALPHA-CARBINOLAMINE DEHYDRATASE"/>
    <property type="match status" value="1"/>
</dbReference>
<dbReference type="InterPro" id="IPR036428">
    <property type="entry name" value="PCD_sf"/>
</dbReference>
<dbReference type="PANTHER" id="PTHR12599">
    <property type="entry name" value="PTERIN-4-ALPHA-CARBINOLAMINE DEHYDRATASE"/>
    <property type="match status" value="1"/>
</dbReference>